<dbReference type="AlphaFoldDB" id="A0A2M9CIY8"/>
<dbReference type="EMBL" id="PGFF01000001">
    <property type="protein sequence ID" value="PJJ71850.1"/>
    <property type="molecule type" value="Genomic_DNA"/>
</dbReference>
<feature type="transmembrane region" description="Helical" evidence="5">
    <location>
        <begin position="12"/>
        <end position="31"/>
    </location>
</feature>
<feature type="transmembrane region" description="Helical" evidence="5">
    <location>
        <begin position="37"/>
        <end position="70"/>
    </location>
</feature>
<evidence type="ECO:0000256" key="3">
    <source>
        <dbReference type="ARBA" id="ARBA00022989"/>
    </source>
</evidence>
<keyword evidence="8" id="KW-1185">Reference proteome</keyword>
<reference evidence="7 8" key="1">
    <citation type="submission" date="2017-11" db="EMBL/GenBank/DDBJ databases">
        <title>Genomic Encyclopedia of Archaeal and Bacterial Type Strains, Phase II (KMG-II): From Individual Species to Whole Genera.</title>
        <authorList>
            <person name="Goeker M."/>
        </authorList>
    </citation>
    <scope>NUCLEOTIDE SEQUENCE [LARGE SCALE GENOMIC DNA]</scope>
    <source>
        <strain evidence="7 8">DSM 27393</strain>
    </source>
</reference>
<evidence type="ECO:0000256" key="4">
    <source>
        <dbReference type="ARBA" id="ARBA00023136"/>
    </source>
</evidence>
<comment type="subcellular location">
    <subcellularLocation>
        <location evidence="1">Membrane</location>
        <topology evidence="1">Multi-pass membrane protein</topology>
    </subcellularLocation>
</comment>
<feature type="transmembrane region" description="Helical" evidence="5">
    <location>
        <begin position="229"/>
        <end position="249"/>
    </location>
</feature>
<feature type="transmembrane region" description="Helical" evidence="5">
    <location>
        <begin position="300"/>
        <end position="320"/>
    </location>
</feature>
<evidence type="ECO:0000313" key="7">
    <source>
        <dbReference type="EMBL" id="PJJ71850.1"/>
    </source>
</evidence>
<evidence type="ECO:0000259" key="6">
    <source>
        <dbReference type="Pfam" id="PF04932"/>
    </source>
</evidence>
<gene>
    <name evidence="7" type="ORF">CLV46_1404</name>
</gene>
<dbReference type="InterPro" id="IPR051533">
    <property type="entry name" value="WaaL-like"/>
</dbReference>
<feature type="domain" description="O-antigen ligase-related" evidence="6">
    <location>
        <begin position="258"/>
        <end position="392"/>
    </location>
</feature>
<dbReference type="GO" id="GO:0016020">
    <property type="term" value="C:membrane"/>
    <property type="evidence" value="ECO:0007669"/>
    <property type="project" value="UniProtKB-SubCell"/>
</dbReference>
<proteinExistence type="predicted"/>
<feature type="transmembrane region" description="Helical" evidence="5">
    <location>
        <begin position="176"/>
        <end position="195"/>
    </location>
</feature>
<protein>
    <recommendedName>
        <fullName evidence="6">O-antigen ligase-related domain-containing protein</fullName>
    </recommendedName>
</protein>
<dbReference type="Pfam" id="PF04932">
    <property type="entry name" value="Wzy_C"/>
    <property type="match status" value="1"/>
</dbReference>
<evidence type="ECO:0000256" key="2">
    <source>
        <dbReference type="ARBA" id="ARBA00022692"/>
    </source>
</evidence>
<keyword evidence="2 5" id="KW-0812">Transmembrane</keyword>
<dbReference type="InterPro" id="IPR007016">
    <property type="entry name" value="O-antigen_ligase-rel_domated"/>
</dbReference>
<evidence type="ECO:0000256" key="1">
    <source>
        <dbReference type="ARBA" id="ARBA00004141"/>
    </source>
</evidence>
<dbReference type="PANTHER" id="PTHR37422:SF13">
    <property type="entry name" value="LIPOPOLYSACCHARIDE BIOSYNTHESIS PROTEIN PA4999-RELATED"/>
    <property type="match status" value="1"/>
</dbReference>
<feature type="transmembrane region" description="Helical" evidence="5">
    <location>
        <begin position="82"/>
        <end position="101"/>
    </location>
</feature>
<keyword evidence="4 5" id="KW-0472">Membrane</keyword>
<comment type="caution">
    <text evidence="7">The sequence shown here is derived from an EMBL/GenBank/DDBJ whole genome shotgun (WGS) entry which is preliminary data.</text>
</comment>
<evidence type="ECO:0000313" key="8">
    <source>
        <dbReference type="Proteomes" id="UP000228758"/>
    </source>
</evidence>
<sequence>MRIPTRASLTLVPLAAIGVIGATAVAVRFLADSGWEILAALVAATVFAATMFLLPVGWLPAAAVVAFAVVPNRLVPSESIFNALPPISLILAIWVFRRLVLGQSPPTGGLPAPTTPPALRIGTWIAAAAFLAWSLLTAVRSEYSDTGFSWLSSLTVGMLLPLLVPDARAEARTLRSTWLVVGLVAGAYAAVEVVLQGSPVWGTLYDALGYGSSQHWSVYRAEVSFGHPLFAAAFLTPAALLGIGSWLASGRTWHLVAGLVAAVGVVATVSRGAILAVALGAGLALVLALTVIPRRPSRRVAQLTALAVVGGIGVLNFPALTARMDSLDAVRSSQARDIATEVTMRAAANAGWLGSGPGTSGISGREIYDVVIENSLFQLLISVGVPGLALFLALIGLLLLTAARRGDVASAAALAGYVIAITGFNAIDAVRALHLMLGLLLILTLHGAPAPRLHRPPLFPRSPQETRFEIAPGPSRLLSRS</sequence>
<accession>A0A2M9CIY8</accession>
<feature type="transmembrane region" description="Helical" evidence="5">
    <location>
        <begin position="255"/>
        <end position="288"/>
    </location>
</feature>
<evidence type="ECO:0000256" key="5">
    <source>
        <dbReference type="SAM" id="Phobius"/>
    </source>
</evidence>
<dbReference type="Proteomes" id="UP000228758">
    <property type="component" value="Unassembled WGS sequence"/>
</dbReference>
<name>A0A2M9CIY8_9MICO</name>
<organism evidence="7 8">
    <name type="scientific">Diaminobutyricimonas aerilata</name>
    <dbReference type="NCBI Taxonomy" id="1162967"/>
    <lineage>
        <taxon>Bacteria</taxon>
        <taxon>Bacillati</taxon>
        <taxon>Actinomycetota</taxon>
        <taxon>Actinomycetes</taxon>
        <taxon>Micrococcales</taxon>
        <taxon>Microbacteriaceae</taxon>
        <taxon>Diaminobutyricimonas</taxon>
    </lineage>
</organism>
<feature type="transmembrane region" description="Helical" evidence="5">
    <location>
        <begin position="408"/>
        <end position="427"/>
    </location>
</feature>
<keyword evidence="3 5" id="KW-1133">Transmembrane helix</keyword>
<feature type="transmembrane region" description="Helical" evidence="5">
    <location>
        <begin position="376"/>
        <end position="401"/>
    </location>
</feature>
<dbReference type="PANTHER" id="PTHR37422">
    <property type="entry name" value="TEICHURONIC ACID BIOSYNTHESIS PROTEIN TUAE"/>
    <property type="match status" value="1"/>
</dbReference>
<feature type="transmembrane region" description="Helical" evidence="5">
    <location>
        <begin position="121"/>
        <end position="139"/>
    </location>
</feature>